<dbReference type="OrthoDB" id="9762933at2"/>
<evidence type="ECO:0000313" key="19">
    <source>
        <dbReference type="Proteomes" id="UP000078428"/>
    </source>
</evidence>
<comment type="similarity">
    <text evidence="2 14">Belongs to the ribonucleoside diphosphate reductase class-2 family.</text>
</comment>
<dbReference type="GO" id="GO:0005524">
    <property type="term" value="F:ATP binding"/>
    <property type="evidence" value="ECO:0007669"/>
    <property type="project" value="InterPro"/>
</dbReference>
<evidence type="ECO:0000256" key="1">
    <source>
        <dbReference type="ARBA" id="ARBA00001922"/>
    </source>
</evidence>
<comment type="cofactor">
    <cofactor evidence="1 14">
        <name>adenosylcob(III)alamin</name>
        <dbReference type="ChEBI" id="CHEBI:18408"/>
    </cofactor>
</comment>
<dbReference type="AlphaFoldDB" id="A0A178MF96"/>
<evidence type="ECO:0000313" key="18">
    <source>
        <dbReference type="EMBL" id="OAN46564.1"/>
    </source>
</evidence>
<dbReference type="Proteomes" id="UP000078428">
    <property type="component" value="Unassembled WGS sequence"/>
</dbReference>
<evidence type="ECO:0000259" key="15">
    <source>
        <dbReference type="Pfam" id="PF00317"/>
    </source>
</evidence>
<dbReference type="SUPFAM" id="SSF51998">
    <property type="entry name" value="PFL-like glycyl radical enzymes"/>
    <property type="match status" value="1"/>
</dbReference>
<dbReference type="PRINTS" id="PR01183">
    <property type="entry name" value="RIBORDTASEM1"/>
</dbReference>
<keyword evidence="8 14" id="KW-0560">Oxidoreductase</keyword>
<evidence type="ECO:0000259" key="17">
    <source>
        <dbReference type="Pfam" id="PF12637"/>
    </source>
</evidence>
<keyword evidence="11 14" id="KW-0170">Cobalt</keyword>
<keyword evidence="7 14" id="KW-0547">Nucleotide-binding</keyword>
<dbReference type="RefSeq" id="WP_068494672.1">
    <property type="nucleotide sequence ID" value="NZ_LWQT01000088.1"/>
</dbReference>
<sequence>MTQVASISQQIWDMKYRLKTGDGEPVDKTIEDSWRRVARALATEEKDSALWEDRFADAMMDFKVLPAGRILSGAGTERRVTLFNCFVMGNIPDDMAGIFEHLKEAALTMQQGGGIGYDFSTLRPKGAPVKGVGADASGPLSFMDVWDAMCRTIMSAGSRRGAMMATMRCDHPDIEAFIDAKREAGRLRMFNLSVLVTDAFMLAVKEGTSWELTFNGTTYKSLPARELWNKIMRATYAYAEPGVIFIDRINRLNNLWYCEDIHATNPCGEQPLPPYGVCLLGSVNLARLVEHPFEDGAALDLDKLDRLVRTAVRMMDNVIDVSNYPLEQHRHEAQAKRRIGLGITGLADALILCGARYGGAAAIRLTETWMAALRRSAYLASVELAKEKGSFPLYDAEKYLAGETVRSLDADVIEAIKAHGIRNALLTSIAPTGTISLFADNVSSGLEPVFSFTYSRAVLQKDGTRREEEVSDYAYRLFRRLKGDNAPLPSCFVDAQSLTPGDHVVMQAAVQKYVDSSISKTINVPESIDFESFRDVYQQAYDLGCKGCTTYRPNDVTGSVLEVKPDTAKEKAAEAEPELPLEKTRVRHSDPFEAGGIVHLTQPLDRPEALPGSTYKVRWPDSDHAMYITLNDIIQDGRRRPFEVFINSKNMEHFAWTVALTRMISAVFRRGGDVAFVVEELKAVFDPRGGQWVGGRYVPSLLAAIGEVIERHMIAIGFLPDPKAARDPVEARDDRWGEGRQVVNMEGTRLRHCPKCNQPALLRSEGCDTCTSCGYSKCG</sequence>
<comment type="catalytic activity">
    <reaction evidence="13 14">
        <text>a 2'-deoxyribonucleoside 5'-diphosphate + [thioredoxin]-disulfide + H2O = a ribonucleoside 5'-diphosphate + [thioredoxin]-dithiol</text>
        <dbReference type="Rhea" id="RHEA:23252"/>
        <dbReference type="Rhea" id="RHEA-COMP:10698"/>
        <dbReference type="Rhea" id="RHEA-COMP:10700"/>
        <dbReference type="ChEBI" id="CHEBI:15377"/>
        <dbReference type="ChEBI" id="CHEBI:29950"/>
        <dbReference type="ChEBI" id="CHEBI:50058"/>
        <dbReference type="ChEBI" id="CHEBI:57930"/>
        <dbReference type="ChEBI" id="CHEBI:73316"/>
        <dbReference type="EC" id="1.17.4.1"/>
    </reaction>
</comment>
<evidence type="ECO:0000256" key="14">
    <source>
        <dbReference type="RuleBase" id="RU364064"/>
    </source>
</evidence>
<dbReference type="InterPro" id="IPR013509">
    <property type="entry name" value="RNR_lsu_N"/>
</dbReference>
<dbReference type="NCBIfam" id="TIGR02504">
    <property type="entry name" value="NrdJ_Z"/>
    <property type="match status" value="1"/>
</dbReference>
<evidence type="ECO:0000256" key="5">
    <source>
        <dbReference type="ARBA" id="ARBA00022628"/>
    </source>
</evidence>
<proteinExistence type="inferred from homology"/>
<evidence type="ECO:0000256" key="10">
    <source>
        <dbReference type="ARBA" id="ARBA00023157"/>
    </source>
</evidence>
<evidence type="ECO:0000256" key="12">
    <source>
        <dbReference type="ARBA" id="ARBA00025437"/>
    </source>
</evidence>
<dbReference type="STRING" id="1285242.A6A04_05465"/>
<evidence type="ECO:0000256" key="4">
    <source>
        <dbReference type="ARBA" id="ARBA00014409"/>
    </source>
</evidence>
<evidence type="ECO:0000256" key="2">
    <source>
        <dbReference type="ARBA" id="ARBA00007405"/>
    </source>
</evidence>
<dbReference type="CDD" id="cd02888">
    <property type="entry name" value="RNR_II_dimer"/>
    <property type="match status" value="1"/>
</dbReference>
<dbReference type="InterPro" id="IPR013344">
    <property type="entry name" value="RNR_NrdJ/NrdZ"/>
</dbReference>
<dbReference type="EC" id="1.17.4.1" evidence="3 14"/>
<evidence type="ECO:0000256" key="13">
    <source>
        <dbReference type="ARBA" id="ARBA00047754"/>
    </source>
</evidence>
<evidence type="ECO:0000256" key="8">
    <source>
        <dbReference type="ARBA" id="ARBA00023002"/>
    </source>
</evidence>
<keyword evidence="5 14" id="KW-0846">Cobalamin</keyword>
<feature type="domain" description="Ribonucleotide reductase large subunit N-terminal" evidence="15">
    <location>
        <begin position="7"/>
        <end position="79"/>
    </location>
</feature>
<protein>
    <recommendedName>
        <fullName evidence="4 14">Vitamin B12-dependent ribonucleotide reductase</fullName>
        <ecNumber evidence="3 14">1.17.4.1</ecNumber>
    </recommendedName>
</protein>
<organism evidence="18 19">
    <name type="scientific">Paramagnetospirillum marisnigri</name>
    <dbReference type="NCBI Taxonomy" id="1285242"/>
    <lineage>
        <taxon>Bacteria</taxon>
        <taxon>Pseudomonadati</taxon>
        <taxon>Pseudomonadota</taxon>
        <taxon>Alphaproteobacteria</taxon>
        <taxon>Rhodospirillales</taxon>
        <taxon>Magnetospirillaceae</taxon>
        <taxon>Paramagnetospirillum</taxon>
    </lineage>
</organism>
<dbReference type="GO" id="GO:0071897">
    <property type="term" value="P:DNA biosynthetic process"/>
    <property type="evidence" value="ECO:0007669"/>
    <property type="project" value="UniProtKB-KW"/>
</dbReference>
<reference evidence="18 19" key="1">
    <citation type="submission" date="2016-04" db="EMBL/GenBank/DDBJ databases">
        <title>Draft genome sequence of freshwater magnetotactic bacteria Magnetospirillum marisnigri SP-1 and Magnetospirillum moscoviense BB-1.</title>
        <authorList>
            <person name="Koziaeva V."/>
            <person name="Dziuba M.V."/>
            <person name="Ivanov T.M."/>
            <person name="Kuznetsov B."/>
            <person name="Grouzdev D.S."/>
        </authorList>
    </citation>
    <scope>NUCLEOTIDE SEQUENCE [LARGE SCALE GENOMIC DNA]</scope>
    <source>
        <strain evidence="18 19">SP-1</strain>
    </source>
</reference>
<dbReference type="Pfam" id="PF00317">
    <property type="entry name" value="Ribonuc_red_lgN"/>
    <property type="match status" value="1"/>
</dbReference>
<comment type="function">
    <text evidence="12 14">Catalyzes the reduction of ribonucleotides to deoxyribonucleotides. May function to provide a pool of deoxyribonucleotide precursors for DNA repair during oxygen limitation and/or for immediate growth after restoration of oxygen.</text>
</comment>
<dbReference type="InterPro" id="IPR024434">
    <property type="entry name" value="TSCPD_dom"/>
</dbReference>
<feature type="domain" description="Ribonucleotide reductase large subunit C-terminal" evidence="16">
    <location>
        <begin position="84"/>
        <end position="551"/>
    </location>
</feature>
<evidence type="ECO:0000256" key="9">
    <source>
        <dbReference type="ARBA" id="ARBA00023116"/>
    </source>
</evidence>
<evidence type="ECO:0000256" key="11">
    <source>
        <dbReference type="ARBA" id="ARBA00023285"/>
    </source>
</evidence>
<dbReference type="Pfam" id="PF02867">
    <property type="entry name" value="Ribonuc_red_lgC"/>
    <property type="match status" value="1"/>
</dbReference>
<dbReference type="GO" id="GO:0004748">
    <property type="term" value="F:ribonucleoside-diphosphate reductase activity, thioredoxin disulfide as acceptor"/>
    <property type="evidence" value="ECO:0007669"/>
    <property type="project" value="UniProtKB-EC"/>
</dbReference>
<gene>
    <name evidence="18" type="ORF">A6A04_05465</name>
</gene>
<dbReference type="PANTHER" id="PTHR43371:SF1">
    <property type="entry name" value="RIBONUCLEOSIDE-DIPHOSPHATE REDUCTASE"/>
    <property type="match status" value="1"/>
</dbReference>
<keyword evidence="19" id="KW-1185">Reference proteome</keyword>
<dbReference type="Pfam" id="PF12637">
    <property type="entry name" value="TSCPD"/>
    <property type="match status" value="1"/>
</dbReference>
<feature type="domain" description="TSCPD" evidence="17">
    <location>
        <begin position="614"/>
        <end position="713"/>
    </location>
</feature>
<dbReference type="EMBL" id="LWQT01000088">
    <property type="protein sequence ID" value="OAN46564.1"/>
    <property type="molecule type" value="Genomic_DNA"/>
</dbReference>
<evidence type="ECO:0000256" key="7">
    <source>
        <dbReference type="ARBA" id="ARBA00022741"/>
    </source>
</evidence>
<evidence type="ECO:0000256" key="6">
    <source>
        <dbReference type="ARBA" id="ARBA00022634"/>
    </source>
</evidence>
<dbReference type="GO" id="GO:0031419">
    <property type="term" value="F:cobalamin binding"/>
    <property type="evidence" value="ECO:0007669"/>
    <property type="project" value="UniProtKB-KW"/>
</dbReference>
<dbReference type="Gene3D" id="3.20.70.20">
    <property type="match status" value="1"/>
</dbReference>
<dbReference type="PANTHER" id="PTHR43371">
    <property type="entry name" value="VITAMIN B12-DEPENDENT RIBONUCLEOTIDE REDUCTASE"/>
    <property type="match status" value="1"/>
</dbReference>
<dbReference type="GO" id="GO:0009263">
    <property type="term" value="P:deoxyribonucleotide biosynthetic process"/>
    <property type="evidence" value="ECO:0007669"/>
    <property type="project" value="UniProtKB-KW"/>
</dbReference>
<evidence type="ECO:0000259" key="16">
    <source>
        <dbReference type="Pfam" id="PF02867"/>
    </source>
</evidence>
<accession>A0A178MF96</accession>
<dbReference type="InterPro" id="IPR050862">
    <property type="entry name" value="RdRp_reductase_class-2"/>
</dbReference>
<name>A0A178MF96_9PROT</name>
<keyword evidence="9" id="KW-0215">Deoxyribonucleotide synthesis</keyword>
<comment type="caution">
    <text evidence="18">The sequence shown here is derived from an EMBL/GenBank/DDBJ whole genome shotgun (WGS) entry which is preliminary data.</text>
</comment>
<keyword evidence="10" id="KW-1015">Disulfide bond</keyword>
<keyword evidence="6 14" id="KW-0237">DNA synthesis</keyword>
<evidence type="ECO:0000256" key="3">
    <source>
        <dbReference type="ARBA" id="ARBA00012274"/>
    </source>
</evidence>
<dbReference type="InterPro" id="IPR000788">
    <property type="entry name" value="RNR_lg_C"/>
</dbReference>